<sequence>MKFLLIFILVFFNQVQSDSFLDGLLENMLGRIDINRIKALNINPICALQIEILINNKDILLKMYDASAKIPYSGMMDSGRMKLGNYDECIEIDHSINSIRILGKYCLAGLVIPDITNITNIDKYYKLATCIPDACSANELLTLANAFLFEGFPPIFIDDYCSTKETGKELSTGNIISMFAIFLITTIVIFSTIYDIYCQKINYKPAHPLSLAFSAVTNTKNILKVSQTPSGESIQIFNGFRAISVAWIISGHGIQIFANEVMPLENLDKLYTCLIPLWYLSADMQLFLLAPLVLIPISLILTKPKGFKLAMMMLGMLNIIFVILNIGIRENFPETTKNDFDTHGRLTDFFIGMMMGIFMRFKKDQPFFGNMNNKSVINILIWIAVLISMFCLFLFYQDAVVKFNRTHRTLFYAFGRTIWAVGLSWMVYSCYHGYGGFINWFLCRPIFQVLGKLSYCMYLIHYLVLGHYSFSNRMQWYMSHYVEFNLFCGYYIETLLLSFIWSLFIESPILTIERYFFSRVKQEATEPKINVKNFKSTEA</sequence>
<dbReference type="Pfam" id="PF20146">
    <property type="entry name" value="NRF"/>
    <property type="match status" value="1"/>
</dbReference>
<reference evidence="4" key="1">
    <citation type="submission" date="2022-01" db="EMBL/GenBank/DDBJ databases">
        <authorList>
            <person name="King R."/>
        </authorList>
    </citation>
    <scope>NUCLEOTIDE SEQUENCE</scope>
</reference>
<evidence type="ECO:0000259" key="3">
    <source>
        <dbReference type="SMART" id="SM00703"/>
    </source>
</evidence>
<keyword evidence="5" id="KW-1185">Reference proteome</keyword>
<name>A0A9P0CH60_9CUCU</name>
<feature type="domain" description="Nose resistant-to-fluoxetine protein N-terminal" evidence="3">
    <location>
        <begin position="43"/>
        <end position="163"/>
    </location>
</feature>
<dbReference type="AlphaFoldDB" id="A0A9P0CH60"/>
<dbReference type="PANTHER" id="PTHR11161:SF72">
    <property type="entry name" value="FI21449P1"/>
    <property type="match status" value="1"/>
</dbReference>
<keyword evidence="1" id="KW-1133">Transmembrane helix</keyword>
<feature type="transmembrane region" description="Helical" evidence="1">
    <location>
        <begin position="278"/>
        <end position="302"/>
    </location>
</feature>
<dbReference type="OrthoDB" id="118951at2759"/>
<accession>A0A9P0CH60</accession>
<feature type="transmembrane region" description="Helical" evidence="1">
    <location>
        <begin position="340"/>
        <end position="358"/>
    </location>
</feature>
<feature type="chain" id="PRO_5040445625" description="Nose resistant-to-fluoxetine protein N-terminal domain-containing protein" evidence="2">
    <location>
        <begin position="18"/>
        <end position="539"/>
    </location>
</feature>
<dbReference type="Pfam" id="PF01757">
    <property type="entry name" value="Acyl_transf_3"/>
    <property type="match status" value="1"/>
</dbReference>
<organism evidence="4 5">
    <name type="scientific">Psylliodes chrysocephalus</name>
    <dbReference type="NCBI Taxonomy" id="3402493"/>
    <lineage>
        <taxon>Eukaryota</taxon>
        <taxon>Metazoa</taxon>
        <taxon>Ecdysozoa</taxon>
        <taxon>Arthropoda</taxon>
        <taxon>Hexapoda</taxon>
        <taxon>Insecta</taxon>
        <taxon>Pterygota</taxon>
        <taxon>Neoptera</taxon>
        <taxon>Endopterygota</taxon>
        <taxon>Coleoptera</taxon>
        <taxon>Polyphaga</taxon>
        <taxon>Cucujiformia</taxon>
        <taxon>Chrysomeloidea</taxon>
        <taxon>Chrysomelidae</taxon>
        <taxon>Galerucinae</taxon>
        <taxon>Alticini</taxon>
        <taxon>Psylliodes</taxon>
    </lineage>
</organism>
<gene>
    <name evidence="4" type="ORF">PSYICH_LOCUS1986</name>
</gene>
<protein>
    <recommendedName>
        <fullName evidence="3">Nose resistant-to-fluoxetine protein N-terminal domain-containing protein</fullName>
    </recommendedName>
</protein>
<feature type="transmembrane region" description="Helical" evidence="1">
    <location>
        <begin position="309"/>
        <end position="328"/>
    </location>
</feature>
<dbReference type="SMART" id="SM00703">
    <property type="entry name" value="NRF"/>
    <property type="match status" value="1"/>
</dbReference>
<keyword evidence="2" id="KW-0732">Signal</keyword>
<dbReference type="EMBL" id="OV651822">
    <property type="protein sequence ID" value="CAH1100583.1"/>
    <property type="molecule type" value="Genomic_DNA"/>
</dbReference>
<dbReference type="InterPro" id="IPR006621">
    <property type="entry name" value="Nose-resist-to-fluoxetine_N"/>
</dbReference>
<keyword evidence="1" id="KW-0472">Membrane</keyword>
<proteinExistence type="predicted"/>
<feature type="transmembrane region" description="Helical" evidence="1">
    <location>
        <begin position="409"/>
        <end position="428"/>
    </location>
</feature>
<feature type="signal peptide" evidence="2">
    <location>
        <begin position="1"/>
        <end position="17"/>
    </location>
</feature>
<feature type="transmembrane region" description="Helical" evidence="1">
    <location>
        <begin position="490"/>
        <end position="512"/>
    </location>
</feature>
<evidence type="ECO:0000256" key="1">
    <source>
        <dbReference type="SAM" id="Phobius"/>
    </source>
</evidence>
<feature type="transmembrane region" description="Helical" evidence="1">
    <location>
        <begin position="175"/>
        <end position="197"/>
    </location>
</feature>
<evidence type="ECO:0000313" key="5">
    <source>
        <dbReference type="Proteomes" id="UP001153636"/>
    </source>
</evidence>
<dbReference type="Proteomes" id="UP001153636">
    <property type="component" value="Chromosome 10"/>
</dbReference>
<evidence type="ECO:0000313" key="4">
    <source>
        <dbReference type="EMBL" id="CAH1100583.1"/>
    </source>
</evidence>
<evidence type="ECO:0000256" key="2">
    <source>
        <dbReference type="SAM" id="SignalP"/>
    </source>
</evidence>
<feature type="transmembrane region" description="Helical" evidence="1">
    <location>
        <begin position="379"/>
        <end position="397"/>
    </location>
</feature>
<dbReference type="PANTHER" id="PTHR11161">
    <property type="entry name" value="O-ACYLTRANSFERASE"/>
    <property type="match status" value="1"/>
</dbReference>
<feature type="transmembrane region" description="Helical" evidence="1">
    <location>
        <begin position="449"/>
        <end position="470"/>
    </location>
</feature>
<dbReference type="GO" id="GO:0016747">
    <property type="term" value="F:acyltransferase activity, transferring groups other than amino-acyl groups"/>
    <property type="evidence" value="ECO:0007669"/>
    <property type="project" value="InterPro"/>
</dbReference>
<keyword evidence="1" id="KW-0812">Transmembrane</keyword>
<dbReference type="InterPro" id="IPR052728">
    <property type="entry name" value="O2_lipid_transport_reg"/>
</dbReference>
<feature type="transmembrane region" description="Helical" evidence="1">
    <location>
        <begin position="239"/>
        <end position="258"/>
    </location>
</feature>
<dbReference type="InterPro" id="IPR002656">
    <property type="entry name" value="Acyl_transf_3_dom"/>
</dbReference>